<dbReference type="SUPFAM" id="SSF53822">
    <property type="entry name" value="Periplasmic binding protein-like I"/>
    <property type="match status" value="1"/>
</dbReference>
<dbReference type="RefSeq" id="WP_009324946.1">
    <property type="nucleotide sequence ID" value="NZ_CAUBBA010000032.1"/>
</dbReference>
<dbReference type="Gene3D" id="3.40.50.2300">
    <property type="match status" value="2"/>
</dbReference>
<evidence type="ECO:0000313" key="2">
    <source>
        <dbReference type="EMBL" id="MST90493.1"/>
    </source>
</evidence>
<gene>
    <name evidence="2" type="ORF">FYJ76_00850</name>
    <name evidence="3" type="ORF">GMD59_11230</name>
</gene>
<evidence type="ECO:0000313" key="3">
    <source>
        <dbReference type="EMBL" id="MTS27856.1"/>
    </source>
</evidence>
<accession>A0A6I3R5G2</accession>
<name>A0A6I3R5G2_9FIRM</name>
<feature type="chain" id="PRO_5038248804" evidence="1">
    <location>
        <begin position="22"/>
        <end position="340"/>
    </location>
</feature>
<feature type="signal peptide" evidence="1">
    <location>
        <begin position="1"/>
        <end position="21"/>
    </location>
</feature>
<keyword evidence="1" id="KW-0732">Signal</keyword>
<dbReference type="InterPro" id="IPR028082">
    <property type="entry name" value="Peripla_BP_I"/>
</dbReference>
<dbReference type="Proteomes" id="UP000472755">
    <property type="component" value="Unassembled WGS sequence"/>
</dbReference>
<dbReference type="PANTHER" id="PTHR35271">
    <property type="entry name" value="ABC TRANSPORTER, SUBSTRATE-BINDING LIPOPROTEIN-RELATED"/>
    <property type="match status" value="1"/>
</dbReference>
<dbReference type="Pfam" id="PF04392">
    <property type="entry name" value="ABC_sub_bind"/>
    <property type="match status" value="1"/>
</dbReference>
<reference evidence="2 4" key="2">
    <citation type="submission" date="2019-08" db="EMBL/GenBank/DDBJ databases">
        <title>In-depth cultivation of the pig gut microbiome towards novel bacterial diversity and tailored functional studies.</title>
        <authorList>
            <person name="Wylensek D."/>
            <person name="Hitch T.C.A."/>
            <person name="Clavel T."/>
        </authorList>
    </citation>
    <scope>NUCLEOTIDE SEQUENCE [LARGE SCALE GENOMIC DNA]</scope>
    <source>
        <strain evidence="2 4">WCA3-601-WT-6J</strain>
    </source>
</reference>
<dbReference type="GeneID" id="42856410"/>
<dbReference type="PANTHER" id="PTHR35271:SF1">
    <property type="entry name" value="ABC TRANSPORTER, SUBSTRATE-BINDING LIPOPROTEIN"/>
    <property type="match status" value="1"/>
</dbReference>
<reference evidence="3 5" key="1">
    <citation type="journal article" date="2019" name="Nat. Med.">
        <title>A library of human gut bacterial isolates paired with longitudinal multiomics data enables mechanistic microbiome research.</title>
        <authorList>
            <person name="Poyet M."/>
            <person name="Groussin M."/>
            <person name="Gibbons S.M."/>
            <person name="Avila-Pacheco J."/>
            <person name="Jiang X."/>
            <person name="Kearney S.M."/>
            <person name="Perrotta A.R."/>
            <person name="Berdy B."/>
            <person name="Zhao S."/>
            <person name="Lieberman T.D."/>
            <person name="Swanson P.K."/>
            <person name="Smith M."/>
            <person name="Roesemann S."/>
            <person name="Alexander J.E."/>
            <person name="Rich S.A."/>
            <person name="Livny J."/>
            <person name="Vlamakis H."/>
            <person name="Clish C."/>
            <person name="Bullock K."/>
            <person name="Deik A."/>
            <person name="Scott J."/>
            <person name="Pierce K.A."/>
            <person name="Xavier R.J."/>
            <person name="Alm E.J."/>
        </authorList>
    </citation>
    <scope>NUCLEOTIDE SEQUENCE [LARGE SCALE GENOMIC DNA]</scope>
    <source>
        <strain evidence="3 5">BIOML-A4</strain>
    </source>
</reference>
<evidence type="ECO:0000313" key="4">
    <source>
        <dbReference type="Proteomes" id="UP000431913"/>
    </source>
</evidence>
<evidence type="ECO:0000256" key="1">
    <source>
        <dbReference type="SAM" id="SignalP"/>
    </source>
</evidence>
<protein>
    <submittedName>
        <fullName evidence="2 3">ABC transporter substrate-binding protein</fullName>
    </submittedName>
</protein>
<comment type="caution">
    <text evidence="2">The sequence shown here is derived from an EMBL/GenBank/DDBJ whole genome shotgun (WGS) entry which is preliminary data.</text>
</comment>
<dbReference type="InterPro" id="IPR007487">
    <property type="entry name" value="ABC_transpt-TYRBP-like"/>
</dbReference>
<evidence type="ECO:0000313" key="5">
    <source>
        <dbReference type="Proteomes" id="UP000472755"/>
    </source>
</evidence>
<proteinExistence type="predicted"/>
<dbReference type="EMBL" id="VUNJ01000001">
    <property type="protein sequence ID" value="MST90493.1"/>
    <property type="molecule type" value="Genomic_DNA"/>
</dbReference>
<dbReference type="Proteomes" id="UP000431913">
    <property type="component" value="Unassembled WGS sequence"/>
</dbReference>
<dbReference type="PROSITE" id="PS51257">
    <property type="entry name" value="PROKAR_LIPOPROTEIN"/>
    <property type="match status" value="1"/>
</dbReference>
<sequence>MKMKKLAALALSAVFALGALTACGGSSSSGSVPAAASASGSGSVSGASLKEVNIGLIQLMEHASLDEIRTAIEAGLEAKGAEYGVKVNVDYQNAQGDTSTINTICQQFVGNKVDAIVAIATPAAQGAATAVAGTDIPVIFSAVTDPAAAGLVENLEAPEGNITGTSDAIPVEKIFELAAELTPDAESFGLIYNTGEVNSVSVIDETKAYLDAQGISYTEASVASTGDVQTAAQTLLSKCDAIFAPIDNTVASAMGVLADEAIKAGKPVYVAADSMVNDGGLATVGVNYTNLGTQTADMLLKVLTGTPVCEVPVEVLKENAVVVNEETAAAIGVDVSKYAR</sequence>
<dbReference type="EMBL" id="WMZU01000017">
    <property type="protein sequence ID" value="MTS27856.1"/>
    <property type="molecule type" value="Genomic_DNA"/>
</dbReference>
<dbReference type="CDD" id="cd06325">
    <property type="entry name" value="PBP1_ABC_unchar_transporter"/>
    <property type="match status" value="1"/>
</dbReference>
<dbReference type="AlphaFoldDB" id="A0A6I3R5G2"/>
<organism evidence="2 4">
    <name type="scientific">Ruthenibacterium lactatiformans</name>
    <dbReference type="NCBI Taxonomy" id="1550024"/>
    <lineage>
        <taxon>Bacteria</taxon>
        <taxon>Bacillati</taxon>
        <taxon>Bacillota</taxon>
        <taxon>Clostridia</taxon>
        <taxon>Eubacteriales</taxon>
        <taxon>Oscillospiraceae</taxon>
        <taxon>Ruthenibacterium</taxon>
    </lineage>
</organism>